<dbReference type="EMBL" id="AP025226">
    <property type="protein sequence ID" value="BDB99772.1"/>
    <property type="molecule type" value="Genomic_DNA"/>
</dbReference>
<keyword evidence="2" id="KW-1185">Reference proteome</keyword>
<dbReference type="KEGG" id="scas:SACC_27890"/>
<name>A0AAQ4CVE1_9CREN</name>
<evidence type="ECO:0000313" key="1">
    <source>
        <dbReference type="EMBL" id="BDB99772.1"/>
    </source>
</evidence>
<gene>
    <name evidence="1" type="ORF">SACC_27890</name>
</gene>
<sequence>MGIKNGKVFKLENKAELMEVKKVDSKGRIYLGSEFAGKKLYVIRIFDSLFITDSEEKANEIERKKEEFLREGIEKLFDFLGEPSIEEIKGAVERLRKRKFSSIQM</sequence>
<dbReference type="Proteomes" id="UP001319921">
    <property type="component" value="Chromosome"/>
</dbReference>
<evidence type="ECO:0000313" key="2">
    <source>
        <dbReference type="Proteomes" id="UP001319921"/>
    </source>
</evidence>
<accession>A0AAQ4CVE1</accession>
<reference evidence="1 2" key="1">
    <citation type="journal article" date="2022" name="Microbiol. Resour. Announc.">
        <title>Complete Genome Sequence of the Hyperthermophilic and Acidophilic Archaeon Saccharolobus caldissimus Strain HS-3T.</title>
        <authorList>
            <person name="Sakai H.D."/>
            <person name="Kurosawa N."/>
        </authorList>
    </citation>
    <scope>NUCLEOTIDE SEQUENCE [LARGE SCALE GENOMIC DNA]</scope>
    <source>
        <strain evidence="1 2">JCM32116</strain>
    </source>
</reference>
<evidence type="ECO:0008006" key="3">
    <source>
        <dbReference type="Google" id="ProtNLM"/>
    </source>
</evidence>
<dbReference type="AlphaFoldDB" id="A0AAQ4CVE1"/>
<proteinExistence type="predicted"/>
<organism evidence="1 2">
    <name type="scientific">Saccharolobus caldissimus</name>
    <dbReference type="NCBI Taxonomy" id="1702097"/>
    <lineage>
        <taxon>Archaea</taxon>
        <taxon>Thermoproteota</taxon>
        <taxon>Thermoprotei</taxon>
        <taxon>Sulfolobales</taxon>
        <taxon>Sulfolobaceae</taxon>
        <taxon>Saccharolobus</taxon>
    </lineage>
</organism>
<protein>
    <recommendedName>
        <fullName evidence="3">VapB-type antitoxin</fullName>
    </recommendedName>
</protein>